<dbReference type="RefSeq" id="WP_066636386.1">
    <property type="nucleotide sequence ID" value="NZ_CP014989.1"/>
</dbReference>
<sequence>MLSTLSRPLARFVERWLPGSFALAILLTLVVGTMALTMTDTGLADVILAWGDGLTGLLAFMTQVALVLLLGYTLANVPPVHRLLVRVASLPRGPRQAYGFVALMGGIASLISFGLGLIVAGVMAVEVARVFRDRGTKLHYPLLVASGYSGFVVWHMGYSGSGPLNAATEGGAYTDLPGGLVEVTRTTFSSWNIIAVVVTLVVVVGAMMLLAPRQHDEIVLAPDEVFGDSGSGGTKAARSPKRGNPAKGADTAAETATPVPADRIDGFRGVTVLAGVLLSAYLVIFFLRNGFVLNLDIVNWTFLALILLLVGNARELAALIRAGGSTVGEVLLQYPLYAGIIGMMSATGLSIIISEWFVQVSSAQTLGFFTFLAAGLLNMFVPSGGGQFALTAPLFATAADSLGVDQSVVIMAVAYGDQWTNMIQPFWAVPLLAVAGLRVRDILGYTLVTLVLSGIVFAATLLIVGAG</sequence>
<dbReference type="KEGG" id="serj:SGUI_0690"/>
<keyword evidence="2" id="KW-1133">Transmembrane helix</keyword>
<reference evidence="3 4" key="1">
    <citation type="submission" date="2016-03" db="EMBL/GenBank/DDBJ databases">
        <title>Shallow-sea hydrothermal system.</title>
        <authorList>
            <person name="Tang K."/>
        </authorList>
    </citation>
    <scope>NUCLEOTIDE SEQUENCE [LARGE SCALE GENOMIC DNA]</scope>
    <source>
        <strain evidence="3 4">JLT9</strain>
    </source>
</reference>
<dbReference type="PANTHER" id="PTHR41983">
    <property type="entry name" value="SHORT-CHAIN FATTY ACID TRANSPORTER-RELATED"/>
    <property type="match status" value="1"/>
</dbReference>
<evidence type="ECO:0000256" key="1">
    <source>
        <dbReference type="SAM" id="MobiDB-lite"/>
    </source>
</evidence>
<name>A0A1B1N9I5_9MICO</name>
<feature type="transmembrane region" description="Helical" evidence="2">
    <location>
        <begin position="97"/>
        <end position="126"/>
    </location>
</feature>
<accession>A0A1B1N9I5</accession>
<feature type="transmembrane region" description="Helical" evidence="2">
    <location>
        <begin position="16"/>
        <end position="36"/>
    </location>
</feature>
<dbReference type="Pfam" id="PF02667">
    <property type="entry name" value="SCFA_trans"/>
    <property type="match status" value="1"/>
</dbReference>
<feature type="transmembrane region" description="Helical" evidence="2">
    <location>
        <begin position="442"/>
        <end position="464"/>
    </location>
</feature>
<evidence type="ECO:0000313" key="4">
    <source>
        <dbReference type="Proteomes" id="UP000092482"/>
    </source>
</evidence>
<evidence type="ECO:0000313" key="3">
    <source>
        <dbReference type="EMBL" id="ANS78086.1"/>
    </source>
</evidence>
<proteinExistence type="predicted"/>
<organism evidence="3 4">
    <name type="scientific">Serinicoccus hydrothermalis</name>
    <dbReference type="NCBI Taxonomy" id="1758689"/>
    <lineage>
        <taxon>Bacteria</taxon>
        <taxon>Bacillati</taxon>
        <taxon>Actinomycetota</taxon>
        <taxon>Actinomycetes</taxon>
        <taxon>Micrococcales</taxon>
        <taxon>Ornithinimicrobiaceae</taxon>
        <taxon>Serinicoccus</taxon>
    </lineage>
</organism>
<feature type="transmembrane region" description="Helical" evidence="2">
    <location>
        <begin position="138"/>
        <end position="157"/>
    </location>
</feature>
<gene>
    <name evidence="3" type="ORF">SGUI_0690</name>
</gene>
<keyword evidence="2" id="KW-0812">Transmembrane</keyword>
<feature type="transmembrane region" description="Helical" evidence="2">
    <location>
        <begin position="297"/>
        <end position="313"/>
    </location>
</feature>
<feature type="transmembrane region" description="Helical" evidence="2">
    <location>
        <begin position="363"/>
        <end position="381"/>
    </location>
</feature>
<keyword evidence="2" id="KW-0472">Membrane</keyword>
<dbReference type="EMBL" id="CP014989">
    <property type="protein sequence ID" value="ANS78086.1"/>
    <property type="molecule type" value="Genomic_DNA"/>
</dbReference>
<evidence type="ECO:0000256" key="2">
    <source>
        <dbReference type="SAM" id="Phobius"/>
    </source>
</evidence>
<feature type="transmembrane region" description="Helical" evidence="2">
    <location>
        <begin position="334"/>
        <end position="357"/>
    </location>
</feature>
<dbReference type="Proteomes" id="UP000092482">
    <property type="component" value="Chromosome"/>
</dbReference>
<dbReference type="AlphaFoldDB" id="A0A1B1N9I5"/>
<feature type="region of interest" description="Disordered" evidence="1">
    <location>
        <begin position="228"/>
        <end position="255"/>
    </location>
</feature>
<dbReference type="PANTHER" id="PTHR41983:SF2">
    <property type="entry name" value="SHORT-CHAIN FATTY ACID TRANSPORTER-RELATED"/>
    <property type="match status" value="1"/>
</dbReference>
<protein>
    <submittedName>
        <fullName evidence="3">Short chain fatty acids transporter</fullName>
    </submittedName>
</protein>
<feature type="transmembrane region" description="Helical" evidence="2">
    <location>
        <begin position="270"/>
        <end position="291"/>
    </location>
</feature>
<dbReference type="OrthoDB" id="9342495at2"/>
<dbReference type="InterPro" id="IPR006160">
    <property type="entry name" value="SCFA_transpt_AtoE"/>
</dbReference>
<dbReference type="PATRIC" id="fig|1758689.4.peg.723"/>
<feature type="transmembrane region" description="Helical" evidence="2">
    <location>
        <begin position="191"/>
        <end position="211"/>
    </location>
</feature>
<feature type="transmembrane region" description="Helical" evidence="2">
    <location>
        <begin position="57"/>
        <end position="77"/>
    </location>
</feature>
<dbReference type="STRING" id="1758689.SGUI_0690"/>
<keyword evidence="4" id="KW-1185">Reference proteome</keyword>
<dbReference type="GO" id="GO:0005886">
    <property type="term" value="C:plasma membrane"/>
    <property type="evidence" value="ECO:0007669"/>
    <property type="project" value="TreeGrafter"/>
</dbReference>